<keyword evidence="2" id="KW-1185">Reference proteome</keyword>
<dbReference type="Proteomes" id="UP000053105">
    <property type="component" value="Unassembled WGS sequence"/>
</dbReference>
<name>A0A0M9A3T9_9HYME</name>
<gene>
    <name evidence="1" type="ORF">WN51_14243</name>
</gene>
<sequence length="67" mass="7915">MEKYLVCNINQDKRSNNDILTAKGKTNSHIAKKTMGRVSDKWQCQCWSYCHNRAWWQSYSAIVSYPK</sequence>
<accession>A0A0M9A3T9</accession>
<evidence type="ECO:0000313" key="2">
    <source>
        <dbReference type="Proteomes" id="UP000053105"/>
    </source>
</evidence>
<protein>
    <submittedName>
        <fullName evidence="1">Uncharacterized protein</fullName>
    </submittedName>
</protein>
<dbReference type="AlphaFoldDB" id="A0A0M9A3T9"/>
<organism evidence="1 2">
    <name type="scientific">Melipona quadrifasciata</name>
    <dbReference type="NCBI Taxonomy" id="166423"/>
    <lineage>
        <taxon>Eukaryota</taxon>
        <taxon>Metazoa</taxon>
        <taxon>Ecdysozoa</taxon>
        <taxon>Arthropoda</taxon>
        <taxon>Hexapoda</taxon>
        <taxon>Insecta</taxon>
        <taxon>Pterygota</taxon>
        <taxon>Neoptera</taxon>
        <taxon>Endopterygota</taxon>
        <taxon>Hymenoptera</taxon>
        <taxon>Apocrita</taxon>
        <taxon>Aculeata</taxon>
        <taxon>Apoidea</taxon>
        <taxon>Anthophila</taxon>
        <taxon>Apidae</taxon>
        <taxon>Melipona</taxon>
    </lineage>
</organism>
<proteinExistence type="predicted"/>
<reference evidence="1 2" key="1">
    <citation type="submission" date="2015-07" db="EMBL/GenBank/DDBJ databases">
        <title>The genome of Melipona quadrifasciata.</title>
        <authorList>
            <person name="Pan H."/>
            <person name="Kapheim K."/>
        </authorList>
    </citation>
    <scope>NUCLEOTIDE SEQUENCE [LARGE SCALE GENOMIC DNA]</scope>
    <source>
        <strain evidence="1">0111107301</strain>
        <tissue evidence="1">Whole body</tissue>
    </source>
</reference>
<evidence type="ECO:0000313" key="1">
    <source>
        <dbReference type="EMBL" id="KOX75289.1"/>
    </source>
</evidence>
<dbReference type="EMBL" id="KQ435767">
    <property type="protein sequence ID" value="KOX75289.1"/>
    <property type="molecule type" value="Genomic_DNA"/>
</dbReference>